<feature type="compositionally biased region" description="Low complexity" evidence="1">
    <location>
        <begin position="50"/>
        <end position="69"/>
    </location>
</feature>
<reference evidence="4 5" key="1">
    <citation type="submission" date="2024-06" db="EMBL/GenBank/DDBJ databases">
        <title>The Natural Products Discovery Center: Release of the First 8490 Sequenced Strains for Exploring Actinobacteria Biosynthetic Diversity.</title>
        <authorList>
            <person name="Kalkreuter E."/>
            <person name="Kautsar S.A."/>
            <person name="Yang D."/>
            <person name="Bader C.D."/>
            <person name="Teijaro C.N."/>
            <person name="Fluegel L."/>
            <person name="Davis C.M."/>
            <person name="Simpson J.R."/>
            <person name="Lauterbach L."/>
            <person name="Steele A.D."/>
            <person name="Gui C."/>
            <person name="Meng S."/>
            <person name="Li G."/>
            <person name="Viehrig K."/>
            <person name="Ye F."/>
            <person name="Su P."/>
            <person name="Kiefer A.F."/>
            <person name="Nichols A."/>
            <person name="Cepeda A.J."/>
            <person name="Yan W."/>
            <person name="Fan B."/>
            <person name="Jiang Y."/>
            <person name="Adhikari A."/>
            <person name="Zheng C.-J."/>
            <person name="Schuster L."/>
            <person name="Cowan T.M."/>
            <person name="Smanski M.J."/>
            <person name="Chevrette M.G."/>
            <person name="De Carvalho L.P.S."/>
            <person name="Shen B."/>
        </authorList>
    </citation>
    <scope>NUCLEOTIDE SEQUENCE [LARGE SCALE GENOMIC DNA]</scope>
    <source>
        <strain evidence="4 5">NPDC006337</strain>
    </source>
</reference>
<evidence type="ECO:0000256" key="1">
    <source>
        <dbReference type="SAM" id="MobiDB-lite"/>
    </source>
</evidence>
<accession>A0ABV2WBW3</accession>
<comment type="caution">
    <text evidence="4">The sequence shown here is derived from an EMBL/GenBank/DDBJ whole genome shotgun (WGS) entry which is preliminary data.</text>
</comment>
<gene>
    <name evidence="4" type="ORF">ABZ508_26035</name>
</gene>
<evidence type="ECO:0000259" key="3">
    <source>
        <dbReference type="Pfam" id="PF12680"/>
    </source>
</evidence>
<feature type="domain" description="SnoaL-like" evidence="3">
    <location>
        <begin position="77"/>
        <end position="166"/>
    </location>
</feature>
<dbReference type="Pfam" id="PF12680">
    <property type="entry name" value="SnoaL_2"/>
    <property type="match status" value="1"/>
</dbReference>
<evidence type="ECO:0000313" key="5">
    <source>
        <dbReference type="Proteomes" id="UP001550378"/>
    </source>
</evidence>
<dbReference type="SUPFAM" id="SSF54427">
    <property type="entry name" value="NTF2-like"/>
    <property type="match status" value="1"/>
</dbReference>
<name>A0ABV2WBW3_9ACTN</name>
<protein>
    <submittedName>
        <fullName evidence="4">Nuclear transport factor 2 family protein</fullName>
    </submittedName>
</protein>
<evidence type="ECO:0000256" key="2">
    <source>
        <dbReference type="SAM" id="SignalP"/>
    </source>
</evidence>
<feature type="region of interest" description="Disordered" evidence="1">
    <location>
        <begin position="25"/>
        <end position="69"/>
    </location>
</feature>
<sequence length="174" mass="17888">MRKRVIPPVVLTAALLLGATACSDGGDGGGEDRAASSPRPGGTVSRVEESAAAPAASSAPAGSPAAADNDAVDPAAQAYVDAVAAEDLDALVAAFHPDAELTDVGRRFSGHDEIRRWADNEVIGGRLTVLKNTPKSNGTTLLVRFAPGGTGGFEANYEFDVRDGRIEKLNLQYA</sequence>
<proteinExistence type="predicted"/>
<dbReference type="EMBL" id="JBEXZR010000028">
    <property type="protein sequence ID" value="MEU0710828.1"/>
    <property type="molecule type" value="Genomic_DNA"/>
</dbReference>
<dbReference type="InterPro" id="IPR032710">
    <property type="entry name" value="NTF2-like_dom_sf"/>
</dbReference>
<dbReference type="Gene3D" id="3.10.450.50">
    <property type="match status" value="1"/>
</dbReference>
<dbReference type="RefSeq" id="WP_359657518.1">
    <property type="nucleotide sequence ID" value="NZ_JBEXZP010000201.1"/>
</dbReference>
<evidence type="ECO:0000313" key="4">
    <source>
        <dbReference type="EMBL" id="MEU0710828.1"/>
    </source>
</evidence>
<dbReference type="InterPro" id="IPR037401">
    <property type="entry name" value="SnoaL-like"/>
</dbReference>
<feature type="chain" id="PRO_5046986801" evidence="2">
    <location>
        <begin position="24"/>
        <end position="174"/>
    </location>
</feature>
<dbReference type="PROSITE" id="PS51257">
    <property type="entry name" value="PROKAR_LIPOPROTEIN"/>
    <property type="match status" value="1"/>
</dbReference>
<keyword evidence="5" id="KW-1185">Reference proteome</keyword>
<feature type="signal peptide" evidence="2">
    <location>
        <begin position="1"/>
        <end position="23"/>
    </location>
</feature>
<keyword evidence="2" id="KW-0732">Signal</keyword>
<dbReference type="Proteomes" id="UP001550378">
    <property type="component" value="Unassembled WGS sequence"/>
</dbReference>
<organism evidence="4 5">
    <name type="scientific">Streptomyces lavendulocolor</name>
    <dbReference type="NCBI Taxonomy" id="67316"/>
    <lineage>
        <taxon>Bacteria</taxon>
        <taxon>Bacillati</taxon>
        <taxon>Actinomycetota</taxon>
        <taxon>Actinomycetes</taxon>
        <taxon>Kitasatosporales</taxon>
        <taxon>Streptomycetaceae</taxon>
        <taxon>Streptomyces</taxon>
    </lineage>
</organism>